<dbReference type="InterPro" id="IPR050800">
    <property type="entry name" value="ARTD/PARP"/>
</dbReference>
<evidence type="ECO:0000313" key="7">
    <source>
        <dbReference type="Proteomes" id="UP000007110"/>
    </source>
</evidence>
<reference evidence="7" key="1">
    <citation type="submission" date="2015-02" db="EMBL/GenBank/DDBJ databases">
        <title>Genome sequencing for Strongylocentrotus purpuratus.</title>
        <authorList>
            <person name="Murali S."/>
            <person name="Liu Y."/>
            <person name="Vee V."/>
            <person name="English A."/>
            <person name="Wang M."/>
            <person name="Skinner E."/>
            <person name="Han Y."/>
            <person name="Muzny D.M."/>
            <person name="Worley K.C."/>
            <person name="Gibbs R.A."/>
        </authorList>
    </citation>
    <scope>NUCLEOTIDE SEQUENCE</scope>
</reference>
<keyword evidence="2" id="KW-0808">Transferase</keyword>
<dbReference type="EnsemblMetazoa" id="XM_030986600">
    <property type="protein sequence ID" value="XP_030842460"/>
    <property type="gene ID" value="LOC115924468"/>
</dbReference>
<reference evidence="6" key="2">
    <citation type="submission" date="2021-01" db="UniProtKB">
        <authorList>
            <consortium name="EnsemblMetazoa"/>
        </authorList>
    </citation>
    <scope>IDENTIFICATION</scope>
</reference>
<dbReference type="InterPro" id="IPR036930">
    <property type="entry name" value="WGR_dom_sf"/>
</dbReference>
<name>A0A7M7P1F1_STRPU</name>
<evidence type="ECO:0000256" key="2">
    <source>
        <dbReference type="ARBA" id="ARBA00022679"/>
    </source>
</evidence>
<dbReference type="SMART" id="SM00773">
    <property type="entry name" value="WGR"/>
    <property type="match status" value="1"/>
</dbReference>
<feature type="region of interest" description="Disordered" evidence="4">
    <location>
        <begin position="1"/>
        <end position="26"/>
    </location>
</feature>
<dbReference type="GO" id="GO:0016757">
    <property type="term" value="F:glycosyltransferase activity"/>
    <property type="evidence" value="ECO:0007669"/>
    <property type="project" value="UniProtKB-KW"/>
</dbReference>
<dbReference type="Pfam" id="PF05406">
    <property type="entry name" value="WGR"/>
    <property type="match status" value="1"/>
</dbReference>
<evidence type="ECO:0000259" key="5">
    <source>
        <dbReference type="PROSITE" id="PS51977"/>
    </source>
</evidence>
<proteinExistence type="predicted"/>
<feature type="domain" description="WGR" evidence="5">
    <location>
        <begin position="56"/>
        <end position="121"/>
    </location>
</feature>
<evidence type="ECO:0000256" key="3">
    <source>
        <dbReference type="ARBA" id="ARBA00023027"/>
    </source>
</evidence>
<dbReference type="InterPro" id="IPR008893">
    <property type="entry name" value="WGR_domain"/>
</dbReference>
<accession>A0A7M7P1F1</accession>
<protein>
    <recommendedName>
        <fullName evidence="5">WGR domain-containing protein</fullName>
    </recommendedName>
</protein>
<dbReference type="PANTHER" id="PTHR10459">
    <property type="entry name" value="DNA LIGASE"/>
    <property type="match status" value="1"/>
</dbReference>
<dbReference type="PANTHER" id="PTHR10459:SF66">
    <property type="entry name" value="PROTEIN MONO-ADP-RIBOSYLTRANSFERASE PARP3"/>
    <property type="match status" value="1"/>
</dbReference>
<keyword evidence="7" id="KW-1185">Reference proteome</keyword>
<sequence>MPPKKRAASTKAGGKGAKAVKKEPDDGGLKAAVEKLKTADKGKKVTHTKDSLCSWPGTVVDDYDCMLNQTNIGHNNNKFYLIQLLESYSEYAVFTRWGRVVSNHLSMLNLRCVALRVIQCL</sequence>
<evidence type="ECO:0000256" key="4">
    <source>
        <dbReference type="SAM" id="MobiDB-lite"/>
    </source>
</evidence>
<dbReference type="AlphaFoldDB" id="A0A7M7P1F1"/>
<dbReference type="RefSeq" id="XP_030842460.1">
    <property type="nucleotide sequence ID" value="XM_030986600.1"/>
</dbReference>
<dbReference type="PROSITE" id="PS51977">
    <property type="entry name" value="WGR"/>
    <property type="match status" value="1"/>
</dbReference>
<keyword evidence="3" id="KW-0520">NAD</keyword>
<organism evidence="6 7">
    <name type="scientific">Strongylocentrotus purpuratus</name>
    <name type="common">Purple sea urchin</name>
    <dbReference type="NCBI Taxonomy" id="7668"/>
    <lineage>
        <taxon>Eukaryota</taxon>
        <taxon>Metazoa</taxon>
        <taxon>Echinodermata</taxon>
        <taxon>Eleutherozoa</taxon>
        <taxon>Echinozoa</taxon>
        <taxon>Echinoidea</taxon>
        <taxon>Euechinoidea</taxon>
        <taxon>Echinacea</taxon>
        <taxon>Camarodonta</taxon>
        <taxon>Echinidea</taxon>
        <taxon>Strongylocentrotidae</taxon>
        <taxon>Strongylocentrotus</taxon>
    </lineage>
</organism>
<dbReference type="GeneID" id="115924468"/>
<evidence type="ECO:0000313" key="6">
    <source>
        <dbReference type="EnsemblMetazoa" id="XP_030842460"/>
    </source>
</evidence>
<dbReference type="Proteomes" id="UP000007110">
    <property type="component" value="Unassembled WGS sequence"/>
</dbReference>
<dbReference type="KEGG" id="spu:115924468"/>
<dbReference type="OrthoDB" id="429950at2759"/>
<evidence type="ECO:0000256" key="1">
    <source>
        <dbReference type="ARBA" id="ARBA00022676"/>
    </source>
</evidence>
<dbReference type="SUPFAM" id="SSF142921">
    <property type="entry name" value="WGR domain-like"/>
    <property type="match status" value="1"/>
</dbReference>
<keyword evidence="1" id="KW-0328">Glycosyltransferase</keyword>
<dbReference type="InParanoid" id="A0A7M7P1F1"/>